<feature type="signal peptide" evidence="3">
    <location>
        <begin position="1"/>
        <end position="28"/>
    </location>
</feature>
<evidence type="ECO:0000256" key="3">
    <source>
        <dbReference type="SAM" id="SignalP"/>
    </source>
</evidence>
<proteinExistence type="predicted"/>
<evidence type="ECO:0000256" key="2">
    <source>
        <dbReference type="ARBA" id="ARBA00022803"/>
    </source>
</evidence>
<dbReference type="PANTHER" id="PTHR15704">
    <property type="entry name" value="SUPERKILLER 3 PROTEIN-RELATED"/>
    <property type="match status" value="1"/>
</dbReference>
<evidence type="ECO:0000313" key="4">
    <source>
        <dbReference type="EMBL" id="PWZ27826.1"/>
    </source>
</evidence>
<keyword evidence="1" id="KW-0677">Repeat</keyword>
<feature type="chain" id="PRO_5018159590" evidence="3">
    <location>
        <begin position="29"/>
        <end position="186"/>
    </location>
</feature>
<comment type="caution">
    <text evidence="4">The sequence shown here is derived from an EMBL/GenBank/DDBJ whole genome shotgun (WGS) entry which is preliminary data.</text>
</comment>
<dbReference type="GO" id="GO:0006401">
    <property type="term" value="P:RNA catabolic process"/>
    <property type="evidence" value="ECO:0007669"/>
    <property type="project" value="InterPro"/>
</dbReference>
<keyword evidence="2" id="KW-0802">TPR repeat</keyword>
<keyword evidence="3" id="KW-0732">Signal</keyword>
<dbReference type="GO" id="GO:0055087">
    <property type="term" value="C:Ski complex"/>
    <property type="evidence" value="ECO:0007669"/>
    <property type="project" value="InterPro"/>
</dbReference>
<dbReference type="PANTHER" id="PTHR15704:SF7">
    <property type="entry name" value="SUPERKILLER COMPLEX PROTEIN 3"/>
    <property type="match status" value="1"/>
</dbReference>
<dbReference type="EMBL" id="NCVQ01000005">
    <property type="protein sequence ID" value="PWZ27826.1"/>
    <property type="molecule type" value="Genomic_DNA"/>
</dbReference>
<dbReference type="InterPro" id="IPR039226">
    <property type="entry name" value="Ski3/TTC37"/>
</dbReference>
<evidence type="ECO:0000256" key="1">
    <source>
        <dbReference type="ARBA" id="ARBA00022737"/>
    </source>
</evidence>
<organism evidence="4">
    <name type="scientific">Zea mays</name>
    <name type="common">Maize</name>
    <dbReference type="NCBI Taxonomy" id="4577"/>
    <lineage>
        <taxon>Eukaryota</taxon>
        <taxon>Viridiplantae</taxon>
        <taxon>Streptophyta</taxon>
        <taxon>Embryophyta</taxon>
        <taxon>Tracheophyta</taxon>
        <taxon>Spermatophyta</taxon>
        <taxon>Magnoliopsida</taxon>
        <taxon>Liliopsida</taxon>
        <taxon>Poales</taxon>
        <taxon>Poaceae</taxon>
        <taxon>PACMAD clade</taxon>
        <taxon>Panicoideae</taxon>
        <taxon>Andropogonodae</taxon>
        <taxon>Andropogoneae</taxon>
        <taxon>Tripsacinae</taxon>
        <taxon>Zea</taxon>
    </lineage>
</organism>
<name>A0A3L6F3R7_MAIZE</name>
<protein>
    <submittedName>
        <fullName evidence="4">Tetratricopeptide repeat protein SKI3</fullName>
    </submittedName>
</protein>
<dbReference type="ExpressionAtlas" id="A0A3L6F3R7">
    <property type="expression patterns" value="baseline and differential"/>
</dbReference>
<gene>
    <name evidence="4" type="primary">SKI3_1</name>
    <name evidence="4" type="ORF">Zm00014a_033470</name>
</gene>
<dbReference type="Proteomes" id="UP000251960">
    <property type="component" value="Chromosome 4"/>
</dbReference>
<reference evidence="4" key="1">
    <citation type="journal article" date="2018" name="Nat. Genet.">
        <title>Extensive intraspecific gene order and gene structural variations between Mo17 and other maize genomes.</title>
        <authorList>
            <person name="Sun S."/>
            <person name="Zhou Y."/>
            <person name="Chen J."/>
            <person name="Shi J."/>
            <person name="Zhao H."/>
            <person name="Zhao H."/>
            <person name="Song W."/>
            <person name="Zhang M."/>
            <person name="Cui Y."/>
            <person name="Dong X."/>
            <person name="Liu H."/>
            <person name="Ma X."/>
            <person name="Jiao Y."/>
            <person name="Wang B."/>
            <person name="Wei X."/>
            <person name="Stein J.C."/>
            <person name="Glaubitz J.C."/>
            <person name="Lu F."/>
            <person name="Yu G."/>
            <person name="Liang C."/>
            <person name="Fengler K."/>
            <person name="Li B."/>
            <person name="Rafalski A."/>
            <person name="Schnable P.S."/>
            <person name="Ware D.H."/>
            <person name="Buckler E.S."/>
            <person name="Lai J."/>
        </authorList>
    </citation>
    <scope>NUCLEOTIDE SEQUENCE [LARGE SCALE GENOMIC DNA]</scope>
    <source>
        <tissue evidence="4">Seedling</tissue>
    </source>
</reference>
<sequence>MKTQEMTMLLVLETLMLSSDCLLEYIDAAPCCSSTRFYEENKLHCTSWSVQPSGHSARIGILGHKKNFTMLQGVEQFRSALEMAPCNHSAYFGLASALLAWARNCVATGAFGWAASLSKVFVIDYGLVNKYRDLQNHKHIPYRVPSPMRQQPLPSHSTVGKQPFPMAVAMHLRKKKGGKHSMRSVG</sequence>
<accession>A0A3L6F3R7</accession>
<dbReference type="AlphaFoldDB" id="A0A3L6F3R7"/>